<accession>X1AA37</accession>
<comment type="caution">
    <text evidence="3">The sequence shown here is derived from an EMBL/GenBank/DDBJ whole genome shotgun (WGS) entry which is preliminary data.</text>
</comment>
<evidence type="ECO:0000256" key="1">
    <source>
        <dbReference type="ARBA" id="ARBA00023002"/>
    </source>
</evidence>
<dbReference type="GO" id="GO:0055129">
    <property type="term" value="P:L-proline biosynthetic process"/>
    <property type="evidence" value="ECO:0007669"/>
    <property type="project" value="TreeGrafter"/>
</dbReference>
<gene>
    <name evidence="3" type="ORF">S01H4_35517</name>
</gene>
<dbReference type="InterPro" id="IPR053790">
    <property type="entry name" value="P5CR-like_CS"/>
</dbReference>
<dbReference type="Pfam" id="PF14748">
    <property type="entry name" value="P5CR_dimer"/>
    <property type="match status" value="1"/>
</dbReference>
<feature type="non-terminal residue" evidence="3">
    <location>
        <position position="1"/>
    </location>
</feature>
<reference evidence="3" key="1">
    <citation type="journal article" date="2014" name="Front. Microbiol.">
        <title>High frequency of phylogenetically diverse reductive dehalogenase-homologous genes in deep subseafloor sedimentary metagenomes.</title>
        <authorList>
            <person name="Kawai M."/>
            <person name="Futagami T."/>
            <person name="Toyoda A."/>
            <person name="Takaki Y."/>
            <person name="Nishi S."/>
            <person name="Hori S."/>
            <person name="Arai W."/>
            <person name="Tsubouchi T."/>
            <person name="Morono Y."/>
            <person name="Uchiyama I."/>
            <person name="Ito T."/>
            <person name="Fujiyama A."/>
            <person name="Inagaki F."/>
            <person name="Takami H."/>
        </authorList>
    </citation>
    <scope>NUCLEOTIDE SEQUENCE</scope>
    <source>
        <strain evidence="3">Expedition CK06-06</strain>
    </source>
</reference>
<dbReference type="InterPro" id="IPR008927">
    <property type="entry name" value="6-PGluconate_DH-like_C_sf"/>
</dbReference>
<dbReference type="PROSITE" id="PS00521">
    <property type="entry name" value="P5CR"/>
    <property type="match status" value="1"/>
</dbReference>
<dbReference type="GO" id="GO:0004735">
    <property type="term" value="F:pyrroline-5-carboxylate reductase activity"/>
    <property type="evidence" value="ECO:0007669"/>
    <property type="project" value="TreeGrafter"/>
</dbReference>
<dbReference type="InterPro" id="IPR029036">
    <property type="entry name" value="P5CR_dimer"/>
</dbReference>
<organism evidence="3">
    <name type="scientific">marine sediment metagenome</name>
    <dbReference type="NCBI Taxonomy" id="412755"/>
    <lineage>
        <taxon>unclassified sequences</taxon>
        <taxon>metagenomes</taxon>
        <taxon>ecological metagenomes</taxon>
    </lineage>
</organism>
<proteinExistence type="predicted"/>
<feature type="domain" description="Pyrroline-5-carboxylate reductase dimerisation" evidence="2">
    <location>
        <begin position="50"/>
        <end position="151"/>
    </location>
</feature>
<dbReference type="AlphaFoldDB" id="X1AA37"/>
<evidence type="ECO:0000313" key="3">
    <source>
        <dbReference type="EMBL" id="GAG79330.1"/>
    </source>
</evidence>
<dbReference type="Gene3D" id="1.10.3730.10">
    <property type="entry name" value="ProC C-terminal domain-like"/>
    <property type="match status" value="1"/>
</dbReference>
<sequence length="154" mass="17236">NLPTIRMMANLPIQDGKGSIVYTKNDIVKKDKLEIFLNICKGPEIIYMDENKLDISTILAGSMPGFISHLSKEYIKFGTDNGLSKEESLQLYISSLEGSASMMKTHSLNDIIHRVSSPGGVTAEGIKYLEDNNINEKIKKSLEISFQKIKRLKD</sequence>
<dbReference type="PANTHER" id="PTHR11645">
    <property type="entry name" value="PYRROLINE-5-CARBOXYLATE REDUCTASE"/>
    <property type="match status" value="1"/>
</dbReference>
<keyword evidence="1" id="KW-0560">Oxidoreductase</keyword>
<protein>
    <recommendedName>
        <fullName evidence="2">Pyrroline-5-carboxylate reductase dimerisation domain-containing protein</fullName>
    </recommendedName>
</protein>
<evidence type="ECO:0000259" key="2">
    <source>
        <dbReference type="Pfam" id="PF14748"/>
    </source>
</evidence>
<dbReference type="SUPFAM" id="SSF48179">
    <property type="entry name" value="6-phosphogluconate dehydrogenase C-terminal domain-like"/>
    <property type="match status" value="1"/>
</dbReference>
<dbReference type="PANTHER" id="PTHR11645:SF0">
    <property type="entry name" value="PYRROLINE-5-CARBOXYLATE REDUCTASE 3"/>
    <property type="match status" value="1"/>
</dbReference>
<name>X1AA37_9ZZZZ</name>
<dbReference type="EMBL" id="BART01018894">
    <property type="protein sequence ID" value="GAG79330.1"/>
    <property type="molecule type" value="Genomic_DNA"/>
</dbReference>